<evidence type="ECO:0000256" key="5">
    <source>
        <dbReference type="ARBA" id="ARBA00012096"/>
    </source>
</evidence>
<proteinExistence type="inferred from homology"/>
<evidence type="ECO:0000256" key="2">
    <source>
        <dbReference type="ARBA" id="ARBA00004958"/>
    </source>
</evidence>
<dbReference type="GO" id="GO:0004794">
    <property type="term" value="F:threonine deaminase activity"/>
    <property type="evidence" value="ECO:0007669"/>
    <property type="project" value="UniProtKB-EC"/>
</dbReference>
<evidence type="ECO:0000256" key="3">
    <source>
        <dbReference type="ARBA" id="ARBA00010869"/>
    </source>
</evidence>
<dbReference type="Gene3D" id="3.40.50.1100">
    <property type="match status" value="2"/>
</dbReference>
<evidence type="ECO:0000256" key="7">
    <source>
        <dbReference type="ARBA" id="ARBA00022533"/>
    </source>
</evidence>
<evidence type="ECO:0000313" key="12">
    <source>
        <dbReference type="Proteomes" id="UP001556631"/>
    </source>
</evidence>
<dbReference type="InterPro" id="IPR050147">
    <property type="entry name" value="Ser/Thr_Dehydratase"/>
</dbReference>
<keyword evidence="7" id="KW-0021">Allosteric enzyme</keyword>
<organism evidence="11 12">
    <name type="scientific">Nocardioides eburneus</name>
    <dbReference type="NCBI Taxonomy" id="3231482"/>
    <lineage>
        <taxon>Bacteria</taxon>
        <taxon>Bacillati</taxon>
        <taxon>Actinomycetota</taxon>
        <taxon>Actinomycetes</taxon>
        <taxon>Propionibacteriales</taxon>
        <taxon>Nocardioidaceae</taxon>
        <taxon>Nocardioides</taxon>
    </lineage>
</organism>
<dbReference type="EMBL" id="JBFPJR010000029">
    <property type="protein sequence ID" value="MEX0428952.1"/>
    <property type="molecule type" value="Genomic_DNA"/>
</dbReference>
<dbReference type="PANTHER" id="PTHR48078:SF6">
    <property type="entry name" value="L-THREONINE DEHYDRATASE CATABOLIC TDCB"/>
    <property type="match status" value="1"/>
</dbReference>
<dbReference type="Pfam" id="PF00291">
    <property type="entry name" value="PALP"/>
    <property type="match status" value="1"/>
</dbReference>
<dbReference type="EC" id="4.3.1.19" evidence="5"/>
<evidence type="ECO:0000313" key="11">
    <source>
        <dbReference type="EMBL" id="MEX0428952.1"/>
    </source>
</evidence>
<dbReference type="Proteomes" id="UP001556631">
    <property type="component" value="Unassembled WGS sequence"/>
</dbReference>
<keyword evidence="12" id="KW-1185">Reference proteome</keyword>
<evidence type="ECO:0000256" key="9">
    <source>
        <dbReference type="ARBA" id="ARBA00023239"/>
    </source>
</evidence>
<comment type="similarity">
    <text evidence="3">Belongs to the serine/threonine dehydratase family.</text>
</comment>
<dbReference type="CDD" id="cd01562">
    <property type="entry name" value="Thr-dehyd"/>
    <property type="match status" value="1"/>
</dbReference>
<dbReference type="NCBIfam" id="TIGR01127">
    <property type="entry name" value="ilvA_1Cterm"/>
    <property type="match status" value="1"/>
</dbReference>
<evidence type="ECO:0000256" key="4">
    <source>
        <dbReference type="ARBA" id="ARBA00011447"/>
    </source>
</evidence>
<dbReference type="PROSITE" id="PS00165">
    <property type="entry name" value="DEHYDRATASE_SER_THR"/>
    <property type="match status" value="1"/>
</dbReference>
<dbReference type="InterPro" id="IPR005789">
    <property type="entry name" value="Thr_deHydtase_catblc"/>
</dbReference>
<sequence length="409" mass="42798">MTEPTMGPTTGPLSHRDLEDARELLRGHIVETPIQTSRWLTEAAGSPVVLKCENLQRTGSFKSRGAYVRIARLPEEERAKGVVAASAGNHAQGVALAAKMLGIPATVFMPEGAPIPKENATRGYGAEVVFEGQYVDQCLDAAQGYADRTGAVLIHPYDHVDIVAGQGTLGLELLEQVPDVRTVVVPLGGGGLLAGVALAVKQRRPDVRVVGVQAEGAAAYPASLEAGAPVALTQMKTMADGIAVGLPGTITFPIIRDHVDEIRTVSEDAISRALLALVERTKLVVEPAGAVGVAALLDEPSGFEGPVAIVLSGGNIDPLLLGKVIRHGLAAAGRYLPLAVTIPDAPGSLARMLGEIGAMGANVLEVVHARHSPKLHLDEVEVTLQLETRGAAHAARVRQRLYELGYAVV</sequence>
<comment type="cofactor">
    <cofactor evidence="1">
        <name>pyridoxal 5'-phosphate</name>
        <dbReference type="ChEBI" id="CHEBI:597326"/>
    </cofactor>
</comment>
<dbReference type="InterPro" id="IPR000634">
    <property type="entry name" value="Ser/Thr_deHydtase_PyrdxlP-BS"/>
</dbReference>
<gene>
    <name evidence="11" type="primary">ilvA</name>
    <name evidence="11" type="ORF">AB3X52_15095</name>
</gene>
<comment type="pathway">
    <text evidence="2">Amino-acid degradation; L-threonine degradation via propanoate pathway; propanoate from L-threonine: step 1/4.</text>
</comment>
<keyword evidence="9 11" id="KW-0456">Lyase</keyword>
<dbReference type="InterPro" id="IPR001926">
    <property type="entry name" value="TrpB-like_PALP"/>
</dbReference>
<comment type="caution">
    <text evidence="11">The sequence shown here is derived from an EMBL/GenBank/DDBJ whole genome shotgun (WGS) entry which is preliminary data.</text>
</comment>
<name>A0ABV3T177_9ACTN</name>
<feature type="domain" description="Tryptophan synthase beta chain-like PALP" evidence="10">
    <location>
        <begin position="27"/>
        <end position="313"/>
    </location>
</feature>
<keyword evidence="8" id="KW-0663">Pyridoxal phosphate</keyword>
<dbReference type="RefSeq" id="WP_367994920.1">
    <property type="nucleotide sequence ID" value="NZ_JBFPJR010000029.1"/>
</dbReference>
<evidence type="ECO:0000256" key="1">
    <source>
        <dbReference type="ARBA" id="ARBA00001933"/>
    </source>
</evidence>
<dbReference type="InterPro" id="IPR036052">
    <property type="entry name" value="TrpB-like_PALP_sf"/>
</dbReference>
<accession>A0ABV3T177</accession>
<reference evidence="11 12" key="1">
    <citation type="submission" date="2024-07" db="EMBL/GenBank/DDBJ databases">
        <authorList>
            <person name="Lee S."/>
            <person name="Kang M."/>
        </authorList>
    </citation>
    <scope>NUCLEOTIDE SEQUENCE [LARGE SCALE GENOMIC DNA]</scope>
    <source>
        <strain evidence="11 12">DS6</strain>
    </source>
</reference>
<dbReference type="PANTHER" id="PTHR48078">
    <property type="entry name" value="THREONINE DEHYDRATASE, MITOCHONDRIAL-RELATED"/>
    <property type="match status" value="1"/>
</dbReference>
<dbReference type="InterPro" id="IPR044561">
    <property type="entry name" value="ACT_ThrD-II-like"/>
</dbReference>
<protein>
    <recommendedName>
        <fullName evidence="6">L-threonine dehydratase catabolic TdcB</fullName>
        <ecNumber evidence="5">4.3.1.19</ecNumber>
    </recommendedName>
</protein>
<evidence type="ECO:0000256" key="8">
    <source>
        <dbReference type="ARBA" id="ARBA00022898"/>
    </source>
</evidence>
<dbReference type="CDD" id="cd04886">
    <property type="entry name" value="ACT_ThrD-II-like"/>
    <property type="match status" value="1"/>
</dbReference>
<evidence type="ECO:0000259" key="10">
    <source>
        <dbReference type="Pfam" id="PF00291"/>
    </source>
</evidence>
<dbReference type="SUPFAM" id="SSF53686">
    <property type="entry name" value="Tryptophan synthase beta subunit-like PLP-dependent enzymes"/>
    <property type="match status" value="1"/>
</dbReference>
<comment type="subunit">
    <text evidence="4">In the native structure, TdcB is in a dimeric form, whereas in the TdcB-AMP complex, it exists in a tetrameric form (dimer of dimers).</text>
</comment>
<evidence type="ECO:0000256" key="6">
    <source>
        <dbReference type="ARBA" id="ARBA00022248"/>
    </source>
</evidence>